<reference evidence="2" key="2">
    <citation type="submission" date="2023-04" db="EMBL/GenBank/DDBJ databases">
        <authorList>
            <person name="Beletskiy A.V."/>
            <person name="Mardanov A.V."/>
            <person name="Ravin N.V."/>
        </authorList>
    </citation>
    <scope>NUCLEOTIDE SEQUENCE</scope>
    <source>
        <strain evidence="2">GKL-01</strain>
    </source>
</reference>
<organism evidence="2">
    <name type="scientific">Candidatus Thiocaldithrix dubininis</name>
    <dbReference type="NCBI Taxonomy" id="3080823"/>
    <lineage>
        <taxon>Bacteria</taxon>
        <taxon>Pseudomonadati</taxon>
        <taxon>Pseudomonadota</taxon>
        <taxon>Gammaproteobacteria</taxon>
        <taxon>Thiotrichales</taxon>
        <taxon>Thiotrichaceae</taxon>
        <taxon>Candidatus Thiocaldithrix</taxon>
    </lineage>
</organism>
<protein>
    <submittedName>
        <fullName evidence="2">Uncharacterized protein</fullName>
    </submittedName>
</protein>
<dbReference type="Proteomes" id="UP001300672">
    <property type="component" value="Chromosome"/>
</dbReference>
<feature type="chain" id="PRO_5041671153" evidence="1">
    <location>
        <begin position="33"/>
        <end position="115"/>
    </location>
</feature>
<keyword evidence="1" id="KW-0732">Signal</keyword>
<feature type="signal peptide" evidence="1">
    <location>
        <begin position="1"/>
        <end position="32"/>
    </location>
</feature>
<gene>
    <name evidence="2" type="ORF">QJT80_02150</name>
</gene>
<proteinExistence type="predicted"/>
<name>A0AA95H8A3_9GAMM</name>
<evidence type="ECO:0000313" key="2">
    <source>
        <dbReference type="EMBL" id="WGZ91285.1"/>
    </source>
</evidence>
<dbReference type="KEGG" id="tdu:QJT80_02150"/>
<dbReference type="EMBL" id="CP124755">
    <property type="protein sequence ID" value="WGZ91285.1"/>
    <property type="molecule type" value="Genomic_DNA"/>
</dbReference>
<sequence length="115" mass="12683">MRLHLPYLSRNAFFSYLMPLLALFIYSTASNAAPSNSTIALVATINNQAVLAAAHWSIFKIDDPSTPLVTLPRHTGTISLPAGTYKAKVEMQNKTREQNFRVEAGVMSRVVISMD</sequence>
<evidence type="ECO:0000256" key="1">
    <source>
        <dbReference type="SAM" id="SignalP"/>
    </source>
</evidence>
<accession>A0AA95H8A3</accession>
<reference evidence="2" key="1">
    <citation type="journal article" date="2023" name="Int. J. Mol. Sci.">
        <title>Metagenomics Revealed a New Genus 'Candidatus Thiocaldithrix dubininis' gen. nov., sp. nov. and a New Species 'Candidatus Thiothrix putei' sp. nov. in the Family Thiotrichaceae, Some Members of Which Have Traits of Both Na+- and H+-Motive Energetics.</title>
        <authorList>
            <person name="Ravin N.V."/>
            <person name="Muntyan M.S."/>
            <person name="Smolyakov D.D."/>
            <person name="Rudenko T.S."/>
            <person name="Beletsky A.V."/>
            <person name="Mardanov A.V."/>
            <person name="Grabovich M.Y."/>
        </authorList>
    </citation>
    <scope>NUCLEOTIDE SEQUENCE</scope>
    <source>
        <strain evidence="2">GKL-01</strain>
    </source>
</reference>
<dbReference type="AlphaFoldDB" id="A0AA95H8A3"/>